<dbReference type="GO" id="GO:0003677">
    <property type="term" value="F:DNA binding"/>
    <property type="evidence" value="ECO:0007669"/>
    <property type="project" value="UniProtKB-KW"/>
</dbReference>
<dbReference type="Gene3D" id="1.10.10.10">
    <property type="entry name" value="Winged helix-like DNA-binding domain superfamily/Winged helix DNA-binding domain"/>
    <property type="match status" value="1"/>
</dbReference>
<keyword evidence="1" id="KW-0805">Transcription regulation</keyword>
<dbReference type="EMBL" id="DYVF01000037">
    <property type="protein sequence ID" value="HJG30771.1"/>
    <property type="molecule type" value="Genomic_DNA"/>
</dbReference>
<dbReference type="PROSITE" id="PS50043">
    <property type="entry name" value="HTH_LUXR_2"/>
    <property type="match status" value="1"/>
</dbReference>
<sequence>MERTIDKLLVFCGCAACLLPLVPGGLGTAGVIMTLLAICSAALSDALPERIRAAMPICYCICALSTPAGAGFIPLALYDTVRDLHRSDRMRASWIAPVASLCISAVLWRPELLTLCATAALSGLAAALSARTSRMLARQATLNRTRDDLTTRARALLDRARGLETRLDDALRHADTTDTASRAAGADEPERRPAAFACLTDREYEVARLIAEGLDNREIAAAAYMGEGTVRNHISSILSKMRLNNRTQIAIAFWRG</sequence>
<dbReference type="PRINTS" id="PR00038">
    <property type="entry name" value="HTHLUXR"/>
</dbReference>
<dbReference type="SMART" id="SM00421">
    <property type="entry name" value="HTH_LUXR"/>
    <property type="match status" value="1"/>
</dbReference>
<dbReference type="InterPro" id="IPR016032">
    <property type="entry name" value="Sig_transdc_resp-reg_C-effctor"/>
</dbReference>
<dbReference type="AlphaFoldDB" id="A0A921IPW8"/>
<name>A0A921IPW8_9ACTN</name>
<keyword evidence="4" id="KW-0472">Membrane</keyword>
<dbReference type="GO" id="GO:0006355">
    <property type="term" value="P:regulation of DNA-templated transcription"/>
    <property type="evidence" value="ECO:0007669"/>
    <property type="project" value="InterPro"/>
</dbReference>
<evidence type="ECO:0000256" key="2">
    <source>
        <dbReference type="ARBA" id="ARBA00023125"/>
    </source>
</evidence>
<keyword evidence="3" id="KW-0804">Transcription</keyword>
<reference evidence="6" key="1">
    <citation type="journal article" date="2021" name="PeerJ">
        <title>Extensive microbial diversity within the chicken gut microbiome revealed by metagenomics and culture.</title>
        <authorList>
            <person name="Gilroy R."/>
            <person name="Ravi A."/>
            <person name="Getino M."/>
            <person name="Pursley I."/>
            <person name="Horton D.L."/>
            <person name="Alikhan N.F."/>
            <person name="Baker D."/>
            <person name="Gharbi K."/>
            <person name="Hall N."/>
            <person name="Watson M."/>
            <person name="Adriaenssens E.M."/>
            <person name="Foster-Nyarko E."/>
            <person name="Jarju S."/>
            <person name="Secka A."/>
            <person name="Antonio M."/>
            <person name="Oren A."/>
            <person name="Chaudhuri R.R."/>
            <person name="La Ragione R."/>
            <person name="Hildebrand F."/>
            <person name="Pallen M.J."/>
        </authorList>
    </citation>
    <scope>NUCLEOTIDE SEQUENCE</scope>
    <source>
        <strain evidence="6">ChiGjej2B2-7701</strain>
    </source>
</reference>
<dbReference type="InterPro" id="IPR036388">
    <property type="entry name" value="WH-like_DNA-bd_sf"/>
</dbReference>
<keyword evidence="4" id="KW-1133">Transmembrane helix</keyword>
<evidence type="ECO:0000313" key="7">
    <source>
        <dbReference type="Proteomes" id="UP000746751"/>
    </source>
</evidence>
<dbReference type="PANTHER" id="PTHR44688:SF16">
    <property type="entry name" value="DNA-BINDING TRANSCRIPTIONAL ACTIVATOR DEVR_DOSR"/>
    <property type="match status" value="1"/>
</dbReference>
<evidence type="ECO:0000259" key="5">
    <source>
        <dbReference type="PROSITE" id="PS50043"/>
    </source>
</evidence>
<evidence type="ECO:0000256" key="3">
    <source>
        <dbReference type="ARBA" id="ARBA00023163"/>
    </source>
</evidence>
<dbReference type="Proteomes" id="UP000746751">
    <property type="component" value="Unassembled WGS sequence"/>
</dbReference>
<dbReference type="Pfam" id="PF00196">
    <property type="entry name" value="GerE"/>
    <property type="match status" value="1"/>
</dbReference>
<dbReference type="CDD" id="cd06170">
    <property type="entry name" value="LuxR_C_like"/>
    <property type="match status" value="1"/>
</dbReference>
<comment type="caution">
    <text evidence="6">The sequence shown here is derived from an EMBL/GenBank/DDBJ whole genome shotgun (WGS) entry which is preliminary data.</text>
</comment>
<evidence type="ECO:0000256" key="1">
    <source>
        <dbReference type="ARBA" id="ARBA00023015"/>
    </source>
</evidence>
<proteinExistence type="predicted"/>
<evidence type="ECO:0000313" key="6">
    <source>
        <dbReference type="EMBL" id="HJG30771.1"/>
    </source>
</evidence>
<dbReference type="InterPro" id="IPR000792">
    <property type="entry name" value="Tscrpt_reg_LuxR_C"/>
</dbReference>
<keyword evidence="4" id="KW-0812">Transmembrane</keyword>
<organism evidence="6 7">
    <name type="scientific">Collinsella ihumii</name>
    <dbReference type="NCBI Taxonomy" id="1720204"/>
    <lineage>
        <taxon>Bacteria</taxon>
        <taxon>Bacillati</taxon>
        <taxon>Actinomycetota</taxon>
        <taxon>Coriobacteriia</taxon>
        <taxon>Coriobacteriales</taxon>
        <taxon>Coriobacteriaceae</taxon>
        <taxon>Collinsella</taxon>
    </lineage>
</organism>
<evidence type="ECO:0000256" key="4">
    <source>
        <dbReference type="SAM" id="Phobius"/>
    </source>
</evidence>
<feature type="transmembrane region" description="Helical" evidence="4">
    <location>
        <begin position="53"/>
        <end position="78"/>
    </location>
</feature>
<dbReference type="PANTHER" id="PTHR44688">
    <property type="entry name" value="DNA-BINDING TRANSCRIPTIONAL ACTIVATOR DEVR_DOSR"/>
    <property type="match status" value="1"/>
</dbReference>
<gene>
    <name evidence="6" type="ORF">K8U80_05180</name>
</gene>
<keyword evidence="2" id="KW-0238">DNA-binding</keyword>
<reference evidence="6" key="2">
    <citation type="submission" date="2021-09" db="EMBL/GenBank/DDBJ databases">
        <authorList>
            <person name="Gilroy R."/>
        </authorList>
    </citation>
    <scope>NUCLEOTIDE SEQUENCE</scope>
    <source>
        <strain evidence="6">ChiGjej2B2-7701</strain>
    </source>
</reference>
<feature type="domain" description="HTH luxR-type" evidence="5">
    <location>
        <begin position="192"/>
        <end position="256"/>
    </location>
</feature>
<dbReference type="SUPFAM" id="SSF46894">
    <property type="entry name" value="C-terminal effector domain of the bipartite response regulators"/>
    <property type="match status" value="1"/>
</dbReference>
<accession>A0A921IPW8</accession>
<protein>
    <submittedName>
        <fullName evidence="6">LuxR C-terminal-related transcriptional regulator</fullName>
    </submittedName>
</protein>